<dbReference type="InterPro" id="IPR000169">
    <property type="entry name" value="Pept_cys_AS"/>
</dbReference>
<comment type="similarity">
    <text evidence="1">Belongs to the peptidase C1 family.</text>
</comment>
<dbReference type="EnsemblMetazoa" id="BGLB011537-RB">
    <property type="protein sequence ID" value="BGLB011537-PB"/>
    <property type="gene ID" value="BGLB011537"/>
</dbReference>
<dbReference type="InterPro" id="IPR013128">
    <property type="entry name" value="Peptidase_C1A"/>
</dbReference>
<evidence type="ECO:0000256" key="4">
    <source>
        <dbReference type="ARBA" id="ARBA00022807"/>
    </source>
</evidence>
<feature type="domain" description="Peptidase C1A papain C-terminal" evidence="8">
    <location>
        <begin position="121"/>
        <end position="336"/>
    </location>
</feature>
<dbReference type="GO" id="GO:0008234">
    <property type="term" value="F:cysteine-type peptidase activity"/>
    <property type="evidence" value="ECO:0007669"/>
    <property type="project" value="UniProtKB-KW"/>
</dbReference>
<keyword evidence="6" id="KW-1015">Disulfide bond</keyword>
<dbReference type="InterPro" id="IPR038765">
    <property type="entry name" value="Papain-like_cys_pep_sf"/>
</dbReference>
<keyword evidence="7" id="KW-0732">Signal</keyword>
<protein>
    <recommendedName>
        <fullName evidence="12">Peptidase C1A papain C-terminal domain-containing protein</fullName>
    </recommendedName>
</protein>
<dbReference type="SUPFAM" id="SSF54001">
    <property type="entry name" value="Cysteine proteinases"/>
    <property type="match status" value="1"/>
</dbReference>
<dbReference type="InterPro" id="IPR025660">
    <property type="entry name" value="Pept_his_AS"/>
</dbReference>
<dbReference type="KEGG" id="bgt:106077341"/>
<evidence type="ECO:0000313" key="10">
    <source>
        <dbReference type="EnsemblMetazoa" id="BGLB011537-PB"/>
    </source>
</evidence>
<evidence type="ECO:0000256" key="1">
    <source>
        <dbReference type="ARBA" id="ARBA00008455"/>
    </source>
</evidence>
<keyword evidence="5" id="KW-0865">Zymogen</keyword>
<evidence type="ECO:0000313" key="11">
    <source>
        <dbReference type="Proteomes" id="UP000076420"/>
    </source>
</evidence>
<evidence type="ECO:0008006" key="12">
    <source>
        <dbReference type="Google" id="ProtNLM"/>
    </source>
</evidence>
<evidence type="ECO:0000256" key="2">
    <source>
        <dbReference type="ARBA" id="ARBA00022670"/>
    </source>
</evidence>
<dbReference type="Pfam" id="PF00112">
    <property type="entry name" value="Peptidase_C1"/>
    <property type="match status" value="1"/>
</dbReference>
<accession>A0A2C9K1C0</accession>
<dbReference type="VEuPathDB" id="VectorBase:BGLAX_042711"/>
<dbReference type="AlphaFoldDB" id="A0A2C9K1C0"/>
<dbReference type="OrthoDB" id="10253408at2759"/>
<proteinExistence type="inferred from homology"/>
<dbReference type="Gene3D" id="3.90.70.10">
    <property type="entry name" value="Cysteine proteinases"/>
    <property type="match status" value="1"/>
</dbReference>
<feature type="domain" description="Cathepsin propeptide inhibitor" evidence="9">
    <location>
        <begin position="72"/>
        <end position="131"/>
    </location>
</feature>
<gene>
    <name evidence="10" type="primary">106077341</name>
</gene>
<evidence type="ECO:0000256" key="7">
    <source>
        <dbReference type="SAM" id="SignalP"/>
    </source>
</evidence>
<dbReference type="PROSITE" id="PS00640">
    <property type="entry name" value="THIOL_PROTEASE_ASN"/>
    <property type="match status" value="1"/>
</dbReference>
<dbReference type="PROSITE" id="PS00639">
    <property type="entry name" value="THIOL_PROTEASE_HIS"/>
    <property type="match status" value="1"/>
</dbReference>
<dbReference type="GO" id="GO:0006508">
    <property type="term" value="P:proteolysis"/>
    <property type="evidence" value="ECO:0007669"/>
    <property type="project" value="UniProtKB-KW"/>
</dbReference>
<sequence>MLRVAILVLSVSYVLAGPAYMKYFKIEPAINTAEEKHKLQSFTDADAHQGHVNSAAAGSVYKLSYADYKETWENFKANHDKKYETEEEERKRYAIFMENVNFIEYHNWKYHNGHSSYYLDLNHFSDLVSFFVIVFQFQKQCGSCWSFSTTGSVEGQWYKKTGELVSLSEQQLVDCSSSYGDQGCNGGLMDYAFEYIIDAGGLEAELTYPYEAQDDTCRFDKSKVVAKISGCADVVPQESEEALKIAVGNIGPVSVAIDASSDAFQSYKGGIYDNVDCSQTQLDHGVLVVGYGSQNGQDYWIVKNSWSTSWGNNGYIYMARNKNNQCGIATAASFPIV</sequence>
<dbReference type="VEuPathDB" id="VectorBase:BGLB011537"/>
<keyword evidence="2" id="KW-0645">Protease</keyword>
<dbReference type="PANTHER" id="PTHR12411">
    <property type="entry name" value="CYSTEINE PROTEASE FAMILY C1-RELATED"/>
    <property type="match status" value="1"/>
</dbReference>
<dbReference type="SMART" id="SM00645">
    <property type="entry name" value="Pept_C1"/>
    <property type="match status" value="1"/>
</dbReference>
<evidence type="ECO:0000256" key="3">
    <source>
        <dbReference type="ARBA" id="ARBA00022801"/>
    </source>
</evidence>
<feature type="signal peptide" evidence="7">
    <location>
        <begin position="1"/>
        <end position="16"/>
    </location>
</feature>
<evidence type="ECO:0000259" key="9">
    <source>
        <dbReference type="SMART" id="SM00848"/>
    </source>
</evidence>
<dbReference type="FunFam" id="3.90.70.10:FF:000006">
    <property type="entry name" value="Cathepsin S"/>
    <property type="match status" value="1"/>
</dbReference>
<dbReference type="CDD" id="cd02248">
    <property type="entry name" value="Peptidase_C1A"/>
    <property type="match status" value="1"/>
</dbReference>
<dbReference type="SMART" id="SM00848">
    <property type="entry name" value="Inhibitor_I29"/>
    <property type="match status" value="1"/>
</dbReference>
<feature type="chain" id="PRO_5018556094" description="Peptidase C1A papain C-terminal domain-containing protein" evidence="7">
    <location>
        <begin position="17"/>
        <end position="337"/>
    </location>
</feature>
<evidence type="ECO:0000256" key="5">
    <source>
        <dbReference type="ARBA" id="ARBA00023145"/>
    </source>
</evidence>
<dbReference type="STRING" id="6526.A0A2C9K1C0"/>
<dbReference type="InterPro" id="IPR000668">
    <property type="entry name" value="Peptidase_C1A_C"/>
</dbReference>
<evidence type="ECO:0000256" key="6">
    <source>
        <dbReference type="ARBA" id="ARBA00023157"/>
    </source>
</evidence>
<evidence type="ECO:0000259" key="8">
    <source>
        <dbReference type="SMART" id="SM00645"/>
    </source>
</evidence>
<dbReference type="Pfam" id="PF08246">
    <property type="entry name" value="Inhibitor_I29"/>
    <property type="match status" value="1"/>
</dbReference>
<keyword evidence="4" id="KW-0788">Thiol protease</keyword>
<dbReference type="Gene3D" id="1.10.287.2250">
    <property type="match status" value="1"/>
</dbReference>
<keyword evidence="3" id="KW-0378">Hydrolase</keyword>
<dbReference type="InterPro" id="IPR039417">
    <property type="entry name" value="Peptidase_C1A_papain-like"/>
</dbReference>
<organism evidence="10 11">
    <name type="scientific">Biomphalaria glabrata</name>
    <name type="common">Bloodfluke planorb</name>
    <name type="synonym">Freshwater snail</name>
    <dbReference type="NCBI Taxonomy" id="6526"/>
    <lineage>
        <taxon>Eukaryota</taxon>
        <taxon>Metazoa</taxon>
        <taxon>Spiralia</taxon>
        <taxon>Lophotrochozoa</taxon>
        <taxon>Mollusca</taxon>
        <taxon>Gastropoda</taxon>
        <taxon>Heterobranchia</taxon>
        <taxon>Euthyneura</taxon>
        <taxon>Panpulmonata</taxon>
        <taxon>Hygrophila</taxon>
        <taxon>Lymnaeoidea</taxon>
        <taxon>Planorbidae</taxon>
        <taxon>Biomphalaria</taxon>
    </lineage>
</organism>
<reference evidence="10" key="1">
    <citation type="submission" date="2020-05" db="UniProtKB">
        <authorList>
            <consortium name="EnsemblMetazoa"/>
        </authorList>
    </citation>
    <scope>IDENTIFICATION</scope>
    <source>
        <strain evidence="10">BB02</strain>
    </source>
</reference>
<dbReference type="PROSITE" id="PS00139">
    <property type="entry name" value="THIOL_PROTEASE_CYS"/>
    <property type="match status" value="1"/>
</dbReference>
<name>A0A2C9K1C0_BIOGL</name>
<dbReference type="PRINTS" id="PR00705">
    <property type="entry name" value="PAPAIN"/>
</dbReference>
<dbReference type="Proteomes" id="UP000076420">
    <property type="component" value="Unassembled WGS sequence"/>
</dbReference>
<dbReference type="InterPro" id="IPR025661">
    <property type="entry name" value="Pept_asp_AS"/>
</dbReference>
<dbReference type="InterPro" id="IPR013201">
    <property type="entry name" value="Prot_inhib_I29"/>
</dbReference>